<name>A0A9N9QPK8_9CUCU</name>
<dbReference type="AlphaFoldDB" id="A0A9N9QPK8"/>
<organism evidence="2 3">
    <name type="scientific">Ceutorhynchus assimilis</name>
    <name type="common">cabbage seed weevil</name>
    <dbReference type="NCBI Taxonomy" id="467358"/>
    <lineage>
        <taxon>Eukaryota</taxon>
        <taxon>Metazoa</taxon>
        <taxon>Ecdysozoa</taxon>
        <taxon>Arthropoda</taxon>
        <taxon>Hexapoda</taxon>
        <taxon>Insecta</taxon>
        <taxon>Pterygota</taxon>
        <taxon>Neoptera</taxon>
        <taxon>Endopterygota</taxon>
        <taxon>Coleoptera</taxon>
        <taxon>Polyphaga</taxon>
        <taxon>Cucujiformia</taxon>
        <taxon>Curculionidae</taxon>
        <taxon>Ceutorhynchinae</taxon>
        <taxon>Ceutorhynchus</taxon>
    </lineage>
</organism>
<keyword evidence="3" id="KW-1185">Reference proteome</keyword>
<feature type="region of interest" description="Disordered" evidence="1">
    <location>
        <begin position="1"/>
        <end position="37"/>
    </location>
</feature>
<reference evidence="2" key="1">
    <citation type="submission" date="2022-01" db="EMBL/GenBank/DDBJ databases">
        <authorList>
            <person name="King R."/>
        </authorList>
    </citation>
    <scope>NUCLEOTIDE SEQUENCE</scope>
</reference>
<dbReference type="EMBL" id="OU892280">
    <property type="protein sequence ID" value="CAG9768218.1"/>
    <property type="molecule type" value="Genomic_DNA"/>
</dbReference>
<protein>
    <submittedName>
        <fullName evidence="2">Uncharacterized protein</fullName>
    </submittedName>
</protein>
<evidence type="ECO:0000256" key="1">
    <source>
        <dbReference type="SAM" id="MobiDB-lite"/>
    </source>
</evidence>
<proteinExistence type="predicted"/>
<accession>A0A9N9QPK8</accession>
<gene>
    <name evidence="2" type="ORF">CEUTPL_LOCUS8765</name>
</gene>
<evidence type="ECO:0000313" key="3">
    <source>
        <dbReference type="Proteomes" id="UP001152799"/>
    </source>
</evidence>
<feature type="compositionally biased region" description="Basic and acidic residues" evidence="1">
    <location>
        <begin position="16"/>
        <end position="28"/>
    </location>
</feature>
<evidence type="ECO:0000313" key="2">
    <source>
        <dbReference type="EMBL" id="CAG9768218.1"/>
    </source>
</evidence>
<sequence>MANFERSGTDAYADLDNQKISEEGHGNENDVVLSNESLIEKPPDGTVVDLMENAQENADMEVKNNTKENDIFFSEASINENESGEKPCFKRRTKLKSFLARILKRRRIKW</sequence>
<dbReference type="Proteomes" id="UP001152799">
    <property type="component" value="Chromosome 4"/>
</dbReference>